<dbReference type="PANTHER" id="PTHR35348">
    <property type="entry name" value="TESTIS, PROSTATE AND PLACENTA-EXPRESSED PROTEIN"/>
    <property type="match status" value="1"/>
</dbReference>
<dbReference type="InterPro" id="IPR034584">
    <property type="entry name" value="SPMIP8"/>
</dbReference>
<dbReference type="PANTHER" id="PTHR35348:SF1">
    <property type="entry name" value="TESTIS, PROSTATE AND PLACENTA-EXPRESSED PROTEIN"/>
    <property type="match status" value="1"/>
</dbReference>
<dbReference type="EMBL" id="JBJQND010000012">
    <property type="protein sequence ID" value="KAL3860624.1"/>
    <property type="molecule type" value="Genomic_DNA"/>
</dbReference>
<accession>A0ABD3VGA8</accession>
<gene>
    <name evidence="1" type="ORF">ACJMK2_010720</name>
</gene>
<dbReference type="Pfam" id="PF22574">
    <property type="entry name" value="SPMIP8"/>
    <property type="match status" value="1"/>
</dbReference>
<dbReference type="Proteomes" id="UP001634394">
    <property type="component" value="Unassembled WGS sequence"/>
</dbReference>
<keyword evidence="2" id="KW-1185">Reference proteome</keyword>
<protein>
    <recommendedName>
        <fullName evidence="3">TEPP protein</fullName>
    </recommendedName>
</protein>
<organism evidence="1 2">
    <name type="scientific">Sinanodonta woodiana</name>
    <name type="common">Chinese pond mussel</name>
    <name type="synonym">Anodonta woodiana</name>
    <dbReference type="NCBI Taxonomy" id="1069815"/>
    <lineage>
        <taxon>Eukaryota</taxon>
        <taxon>Metazoa</taxon>
        <taxon>Spiralia</taxon>
        <taxon>Lophotrochozoa</taxon>
        <taxon>Mollusca</taxon>
        <taxon>Bivalvia</taxon>
        <taxon>Autobranchia</taxon>
        <taxon>Heteroconchia</taxon>
        <taxon>Palaeoheterodonta</taxon>
        <taxon>Unionida</taxon>
        <taxon>Unionoidea</taxon>
        <taxon>Unionidae</taxon>
        <taxon>Unioninae</taxon>
        <taxon>Sinanodonta</taxon>
    </lineage>
</organism>
<evidence type="ECO:0000313" key="2">
    <source>
        <dbReference type="Proteomes" id="UP001634394"/>
    </source>
</evidence>
<sequence length="206" mass="24233">MTTVGVDPGPTERVNPMKIPSYSYQYPSFSRVQLASVKERLFHPHLPSFRRMDMDTAGHKLPDEHCRTTTTCGPDDFKRATTTLFEPPAKKVPALTITETGKQLHRYYTTPDELKKAREQWSDFLNRSPERFQIKIPELLGQKDQHFVGYSVRYLRPEVTRSWRYTLRQEPTLDQHGQRPMPANVFARYRDTYPQYSRNIALEAWR</sequence>
<name>A0ABD3VGA8_SINWO</name>
<proteinExistence type="predicted"/>
<dbReference type="AlphaFoldDB" id="A0ABD3VGA8"/>
<evidence type="ECO:0000313" key="1">
    <source>
        <dbReference type="EMBL" id="KAL3860624.1"/>
    </source>
</evidence>
<reference evidence="1 2" key="1">
    <citation type="submission" date="2024-11" db="EMBL/GenBank/DDBJ databases">
        <title>Chromosome-level genome assembly of the freshwater bivalve Anodonta woodiana.</title>
        <authorList>
            <person name="Chen X."/>
        </authorList>
    </citation>
    <scope>NUCLEOTIDE SEQUENCE [LARGE SCALE GENOMIC DNA]</scope>
    <source>
        <strain evidence="1">MN2024</strain>
        <tissue evidence="1">Gills</tissue>
    </source>
</reference>
<comment type="caution">
    <text evidence="1">The sequence shown here is derived from an EMBL/GenBank/DDBJ whole genome shotgun (WGS) entry which is preliminary data.</text>
</comment>
<evidence type="ECO:0008006" key="3">
    <source>
        <dbReference type="Google" id="ProtNLM"/>
    </source>
</evidence>